<dbReference type="Pfam" id="PF10431">
    <property type="entry name" value="ClpB_D2-small"/>
    <property type="match status" value="1"/>
</dbReference>
<dbReference type="GO" id="GO:0005524">
    <property type="term" value="F:ATP binding"/>
    <property type="evidence" value="ECO:0007669"/>
    <property type="project" value="UniProtKB-KW"/>
</dbReference>
<evidence type="ECO:0000256" key="3">
    <source>
        <dbReference type="ARBA" id="ARBA00022840"/>
    </source>
</evidence>
<gene>
    <name evidence="8" type="ORF">H9851_04705</name>
</gene>
<comment type="similarity">
    <text evidence="6">Belongs to the ClpA/ClpB family.</text>
</comment>
<feature type="domain" description="Clp R" evidence="7">
    <location>
        <begin position="4"/>
        <end position="145"/>
    </location>
</feature>
<dbReference type="EMBL" id="DXEW01000025">
    <property type="protein sequence ID" value="HIX50562.1"/>
    <property type="molecule type" value="Genomic_DNA"/>
</dbReference>
<organism evidence="8 9">
    <name type="scientific">Candidatus Borkfalkia faecavium</name>
    <dbReference type="NCBI Taxonomy" id="2838508"/>
    <lineage>
        <taxon>Bacteria</taxon>
        <taxon>Bacillati</taxon>
        <taxon>Bacillota</taxon>
        <taxon>Clostridia</taxon>
        <taxon>Christensenellales</taxon>
        <taxon>Christensenellaceae</taxon>
        <taxon>Candidatus Borkfalkia</taxon>
    </lineage>
</organism>
<protein>
    <submittedName>
        <fullName evidence="8">ATP-dependent Clp protease ATP-binding subunit</fullName>
    </submittedName>
</protein>
<dbReference type="AlphaFoldDB" id="A0A9D1W1I5"/>
<dbReference type="InterPro" id="IPR050130">
    <property type="entry name" value="ClpA_ClpB"/>
</dbReference>
<dbReference type="FunFam" id="3.40.50.300:FF:000010">
    <property type="entry name" value="Chaperone clpB 1, putative"/>
    <property type="match status" value="1"/>
</dbReference>
<dbReference type="Gene3D" id="1.10.1780.10">
    <property type="entry name" value="Clp, N-terminal domain"/>
    <property type="match status" value="1"/>
</dbReference>
<dbReference type="GO" id="GO:0034605">
    <property type="term" value="P:cellular response to heat"/>
    <property type="evidence" value="ECO:0007669"/>
    <property type="project" value="TreeGrafter"/>
</dbReference>
<dbReference type="InterPro" id="IPR003959">
    <property type="entry name" value="ATPase_AAA_core"/>
</dbReference>
<dbReference type="InterPro" id="IPR041546">
    <property type="entry name" value="ClpA/ClpB_AAA_lid"/>
</dbReference>
<keyword evidence="3 6" id="KW-0067">ATP-binding</keyword>
<keyword evidence="2 6" id="KW-0547">Nucleotide-binding</keyword>
<evidence type="ECO:0000256" key="4">
    <source>
        <dbReference type="ARBA" id="ARBA00023186"/>
    </source>
</evidence>
<evidence type="ECO:0000259" key="7">
    <source>
        <dbReference type="PROSITE" id="PS51903"/>
    </source>
</evidence>
<evidence type="ECO:0000313" key="8">
    <source>
        <dbReference type="EMBL" id="HIX50562.1"/>
    </source>
</evidence>
<reference evidence="8" key="1">
    <citation type="journal article" date="2021" name="PeerJ">
        <title>Extensive microbial diversity within the chicken gut microbiome revealed by metagenomics and culture.</title>
        <authorList>
            <person name="Gilroy R."/>
            <person name="Ravi A."/>
            <person name="Getino M."/>
            <person name="Pursley I."/>
            <person name="Horton D.L."/>
            <person name="Alikhan N.F."/>
            <person name="Baker D."/>
            <person name="Gharbi K."/>
            <person name="Hall N."/>
            <person name="Watson M."/>
            <person name="Adriaenssens E.M."/>
            <person name="Foster-Nyarko E."/>
            <person name="Jarju S."/>
            <person name="Secka A."/>
            <person name="Antonio M."/>
            <person name="Oren A."/>
            <person name="Chaudhuri R.R."/>
            <person name="La Ragione R."/>
            <person name="Hildebrand F."/>
            <person name="Pallen M.J."/>
        </authorList>
    </citation>
    <scope>NUCLEOTIDE SEQUENCE</scope>
    <source>
        <strain evidence="8">2189</strain>
    </source>
</reference>
<dbReference type="SMART" id="SM01086">
    <property type="entry name" value="ClpB_D2-small"/>
    <property type="match status" value="1"/>
</dbReference>
<sequence length="834" mass="92918">MYDFHQFTPNLQKAVKLSLEAAKYYGSSYIGSEHILFGILNVPESRACQILQAAGVREQDYRAAFVRTLNKSVKLSGFTPRTKNMFDKACEFAIQRDGAGASVGTEFMLFAILIDDESVGVRLLRMLGVDIDEMLNSLAEEVDLGEEEPEPQQQGGYAGYQQVFGKPPQYEGAPREKQSPATSVRFGIDLTQKAREGKIDPVIGRKKEIDKIIQVLSRRTKNNPVLIGEPGVGKSAVVEGLAQAIVKGEVPDLLLGKTVFSLDLPGMLAGAKYRGEFEERLKEVIENIQKNGNIILFIDEIHSIVGAGASADNSMDAANILKPMLARGELQTIGATTIDEYRKYIEKDSALERRFTPVIVEQPSVEETIEILRGLRDKYEAHHKVTISDEAIVAAASLSDRYITDRFLPDKAIDLIDEAASRARLDSYNGPSGIKEKEHEIERLNAEKNKAVRRDDFLAAQQCLDKIRRIEGEIEKIRIDWEKNRGETHATIGSDDVAKIVAGWTGIPVVKLTEEESRRLLHLEEELHKRVIGQDEAVSAIAKAIRRARAGLKDPNRPIGSFIFVGPTGVGKTELSKALAAAMFGDERLMVRMDMSEFMEKHSVSKIIGAPPGYVGFEDAGGQLTEKIRRKPYSVVLFDEIEKAHPDVFNILLQILDDGRLTDSRGRVVSFKNTIIIMTSNVGASKASEMNRLGFAGSEPTKEEESEYDRMKEKINEELKAQFKPEFLNRVDEVIIFHKLSRADASRICDLFLSVLAERLKRREIELVVTDAARDKLLDEGYDSVYGARPLKRVIQRRLEDALSEEILANKVSAGQKVKADVEGDKFVFVPLEG</sequence>
<dbReference type="Gene3D" id="4.10.860.10">
    <property type="entry name" value="UVR domain"/>
    <property type="match status" value="1"/>
</dbReference>
<dbReference type="CDD" id="cd00009">
    <property type="entry name" value="AAA"/>
    <property type="match status" value="1"/>
</dbReference>
<dbReference type="PROSITE" id="PS00871">
    <property type="entry name" value="CLPAB_2"/>
    <property type="match status" value="1"/>
</dbReference>
<evidence type="ECO:0000313" key="9">
    <source>
        <dbReference type="Proteomes" id="UP000886847"/>
    </source>
</evidence>
<dbReference type="GO" id="GO:0006508">
    <property type="term" value="P:proteolysis"/>
    <property type="evidence" value="ECO:0007669"/>
    <property type="project" value="UniProtKB-KW"/>
</dbReference>
<reference evidence="8" key="2">
    <citation type="submission" date="2021-04" db="EMBL/GenBank/DDBJ databases">
        <authorList>
            <person name="Gilroy R."/>
        </authorList>
    </citation>
    <scope>NUCLEOTIDE SEQUENCE</scope>
    <source>
        <strain evidence="8">2189</strain>
    </source>
</reference>
<evidence type="ECO:0000256" key="2">
    <source>
        <dbReference type="ARBA" id="ARBA00022741"/>
    </source>
</evidence>
<accession>A0A9D1W1I5</accession>
<dbReference type="GO" id="GO:0016887">
    <property type="term" value="F:ATP hydrolysis activity"/>
    <property type="evidence" value="ECO:0007669"/>
    <property type="project" value="InterPro"/>
</dbReference>
<dbReference type="PROSITE" id="PS00870">
    <property type="entry name" value="CLPAB_1"/>
    <property type="match status" value="1"/>
</dbReference>
<evidence type="ECO:0000256" key="1">
    <source>
        <dbReference type="ARBA" id="ARBA00022737"/>
    </source>
</evidence>
<dbReference type="FunFam" id="1.10.8.60:FF:000011">
    <property type="entry name" value="ATP-dependent Clp protease ATP-binding subunit"/>
    <property type="match status" value="1"/>
</dbReference>
<keyword evidence="1 5" id="KW-0677">Repeat</keyword>
<dbReference type="SUPFAM" id="SSF81923">
    <property type="entry name" value="Double Clp-N motif"/>
    <property type="match status" value="1"/>
</dbReference>
<dbReference type="InterPro" id="IPR004176">
    <property type="entry name" value="Clp_R_N"/>
</dbReference>
<dbReference type="FunFam" id="3.40.50.300:FF:000025">
    <property type="entry name" value="ATP-dependent Clp protease subunit"/>
    <property type="match status" value="1"/>
</dbReference>
<dbReference type="Proteomes" id="UP000886847">
    <property type="component" value="Unassembled WGS sequence"/>
</dbReference>
<dbReference type="InterPro" id="IPR036628">
    <property type="entry name" value="Clp_N_dom_sf"/>
</dbReference>
<keyword evidence="8" id="KW-0378">Hydrolase</keyword>
<dbReference type="PANTHER" id="PTHR11638:SF18">
    <property type="entry name" value="HEAT SHOCK PROTEIN 104"/>
    <property type="match status" value="1"/>
</dbReference>
<dbReference type="PRINTS" id="PR00300">
    <property type="entry name" value="CLPPROTEASEA"/>
</dbReference>
<dbReference type="Pfam" id="PF00004">
    <property type="entry name" value="AAA"/>
    <property type="match status" value="1"/>
</dbReference>
<dbReference type="Pfam" id="PF07724">
    <property type="entry name" value="AAA_2"/>
    <property type="match status" value="1"/>
</dbReference>
<dbReference type="SMART" id="SM00382">
    <property type="entry name" value="AAA"/>
    <property type="match status" value="2"/>
</dbReference>
<dbReference type="InterPro" id="IPR019489">
    <property type="entry name" value="Clp_ATPase_C"/>
</dbReference>
<dbReference type="Gene3D" id="3.40.50.300">
    <property type="entry name" value="P-loop containing nucleotide triphosphate hydrolases"/>
    <property type="match status" value="2"/>
</dbReference>
<dbReference type="GO" id="GO:0005737">
    <property type="term" value="C:cytoplasm"/>
    <property type="evidence" value="ECO:0007669"/>
    <property type="project" value="TreeGrafter"/>
</dbReference>
<dbReference type="Pfam" id="PF02861">
    <property type="entry name" value="Clp_N"/>
    <property type="match status" value="1"/>
</dbReference>
<dbReference type="InterPro" id="IPR003593">
    <property type="entry name" value="AAA+_ATPase"/>
</dbReference>
<dbReference type="Pfam" id="PF17871">
    <property type="entry name" value="AAA_lid_9"/>
    <property type="match status" value="1"/>
</dbReference>
<dbReference type="PROSITE" id="PS51903">
    <property type="entry name" value="CLP_R"/>
    <property type="match status" value="1"/>
</dbReference>
<dbReference type="InterPro" id="IPR027417">
    <property type="entry name" value="P-loop_NTPase"/>
</dbReference>
<dbReference type="Gene3D" id="1.10.8.60">
    <property type="match status" value="2"/>
</dbReference>
<dbReference type="CDD" id="cd19499">
    <property type="entry name" value="RecA-like_ClpB_Hsp104-like"/>
    <property type="match status" value="1"/>
</dbReference>
<dbReference type="InterPro" id="IPR028299">
    <property type="entry name" value="ClpA/B_CS2"/>
</dbReference>
<dbReference type="PANTHER" id="PTHR11638">
    <property type="entry name" value="ATP-DEPENDENT CLP PROTEASE"/>
    <property type="match status" value="1"/>
</dbReference>
<evidence type="ECO:0000256" key="6">
    <source>
        <dbReference type="RuleBase" id="RU004432"/>
    </source>
</evidence>
<keyword evidence="4 6" id="KW-0143">Chaperone</keyword>
<dbReference type="InterPro" id="IPR018368">
    <property type="entry name" value="ClpA/B_CS1"/>
</dbReference>
<evidence type="ECO:0000256" key="5">
    <source>
        <dbReference type="PROSITE-ProRule" id="PRU01251"/>
    </source>
</evidence>
<dbReference type="GO" id="GO:0008233">
    <property type="term" value="F:peptidase activity"/>
    <property type="evidence" value="ECO:0007669"/>
    <property type="project" value="UniProtKB-KW"/>
</dbReference>
<keyword evidence="8" id="KW-0645">Protease</keyword>
<dbReference type="InterPro" id="IPR001270">
    <property type="entry name" value="ClpA/B"/>
</dbReference>
<dbReference type="SUPFAM" id="SSF52540">
    <property type="entry name" value="P-loop containing nucleoside triphosphate hydrolases"/>
    <property type="match status" value="2"/>
</dbReference>
<proteinExistence type="inferred from homology"/>
<name>A0A9D1W1I5_9FIRM</name>
<comment type="caution">
    <text evidence="8">The sequence shown here is derived from an EMBL/GenBank/DDBJ whole genome shotgun (WGS) entry which is preliminary data.</text>
</comment>